<evidence type="ECO:0000256" key="1">
    <source>
        <dbReference type="ARBA" id="ARBA00022842"/>
    </source>
</evidence>
<keyword evidence="4" id="KW-0548">Nucleotidyltransferase</keyword>
<dbReference type="InterPro" id="IPR027408">
    <property type="entry name" value="PNPase/RNase_PH_dom_sf"/>
</dbReference>
<dbReference type="EMBL" id="UFWD01000001">
    <property type="protein sequence ID" value="SUY23290.1"/>
    <property type="molecule type" value="Genomic_DNA"/>
</dbReference>
<proteinExistence type="predicted"/>
<dbReference type="PANTHER" id="PTHR11252">
    <property type="entry name" value="POLYRIBONUCLEOTIDE NUCLEOTIDYLTRANSFERASE"/>
    <property type="match status" value="1"/>
</dbReference>
<keyword evidence="2" id="KW-0694">RNA-binding</keyword>
<dbReference type="GO" id="GO:0003723">
    <property type="term" value="F:RNA binding"/>
    <property type="evidence" value="ECO:0007669"/>
    <property type="project" value="UniProtKB-KW"/>
</dbReference>
<dbReference type="GO" id="GO:0004654">
    <property type="term" value="F:polyribonucleotide nucleotidyltransferase activity"/>
    <property type="evidence" value="ECO:0007669"/>
    <property type="project" value="UniProtKB-EC"/>
</dbReference>
<feature type="domain" description="Exoribonuclease phosphorolytic" evidence="3">
    <location>
        <begin position="1"/>
        <end position="51"/>
    </location>
</feature>
<dbReference type="GO" id="GO:0005829">
    <property type="term" value="C:cytosol"/>
    <property type="evidence" value="ECO:0007669"/>
    <property type="project" value="TreeGrafter"/>
</dbReference>
<dbReference type="Gene3D" id="3.30.230.70">
    <property type="entry name" value="GHMP Kinase, N-terminal domain"/>
    <property type="match status" value="1"/>
</dbReference>
<gene>
    <name evidence="4" type="primary">pnp_2</name>
    <name evidence="4" type="ORF">NCTC13307_01647</name>
</gene>
<accession>A0A381I8X4</accession>
<dbReference type="PANTHER" id="PTHR11252:SF0">
    <property type="entry name" value="POLYRIBONUCLEOTIDE NUCLEOTIDYLTRANSFERASE 1, MITOCHONDRIAL"/>
    <property type="match status" value="1"/>
</dbReference>
<dbReference type="GO" id="GO:0000175">
    <property type="term" value="F:3'-5'-RNA exonuclease activity"/>
    <property type="evidence" value="ECO:0007669"/>
    <property type="project" value="TreeGrafter"/>
</dbReference>
<dbReference type="AlphaFoldDB" id="A0A381I8X4"/>
<dbReference type="InterPro" id="IPR012162">
    <property type="entry name" value="PNPase"/>
</dbReference>
<reference evidence="4" key="1">
    <citation type="submission" date="2018-06" db="EMBL/GenBank/DDBJ databases">
        <authorList>
            <consortium name="Pathogen Informatics"/>
            <person name="Doyle S."/>
        </authorList>
    </citation>
    <scope>NUCLEOTIDE SEQUENCE</scope>
    <source>
        <strain evidence="4">NCTC13307</strain>
    </source>
</reference>
<dbReference type="SUPFAM" id="SSF55666">
    <property type="entry name" value="Ribonuclease PH domain 2-like"/>
    <property type="match status" value="1"/>
</dbReference>
<keyword evidence="4" id="KW-0808">Transferase</keyword>
<dbReference type="SUPFAM" id="SSF54211">
    <property type="entry name" value="Ribosomal protein S5 domain 2-like"/>
    <property type="match status" value="1"/>
</dbReference>
<protein>
    <submittedName>
        <fullName evidence="4">Polynucleotide phosphorylase/polyadenylase</fullName>
        <ecNumber evidence="4">2.7.7.8</ecNumber>
    </submittedName>
</protein>
<dbReference type="InterPro" id="IPR001247">
    <property type="entry name" value="ExoRNase_PH_dom1"/>
</dbReference>
<evidence type="ECO:0000313" key="4">
    <source>
        <dbReference type="EMBL" id="SUY23290.1"/>
    </source>
</evidence>
<evidence type="ECO:0000256" key="2">
    <source>
        <dbReference type="ARBA" id="ARBA00022884"/>
    </source>
</evidence>
<sequence>MIDRPIRPLFPKGFRNDVQVVATVLSVDQDCTPDIVAMIGSSIALSISDIPFNGPTGSVCVGLVDGAFVVNPNAEQREKSFNASSCFRYKGSNNDG</sequence>
<dbReference type="EC" id="2.7.7.8" evidence="4"/>
<organism evidence="4">
    <name type="scientific">Clostridioides difficile</name>
    <name type="common">Peptoclostridium difficile</name>
    <dbReference type="NCBI Taxonomy" id="1496"/>
    <lineage>
        <taxon>Bacteria</taxon>
        <taxon>Bacillati</taxon>
        <taxon>Bacillota</taxon>
        <taxon>Clostridia</taxon>
        <taxon>Peptostreptococcales</taxon>
        <taxon>Peptostreptococcaceae</taxon>
        <taxon>Clostridioides</taxon>
    </lineage>
</organism>
<dbReference type="InterPro" id="IPR020568">
    <property type="entry name" value="Ribosomal_Su5_D2-typ_SF"/>
</dbReference>
<dbReference type="Pfam" id="PF01138">
    <property type="entry name" value="RNase_PH"/>
    <property type="match status" value="1"/>
</dbReference>
<name>A0A381I8X4_CLODI</name>
<dbReference type="GO" id="GO:0006402">
    <property type="term" value="P:mRNA catabolic process"/>
    <property type="evidence" value="ECO:0007669"/>
    <property type="project" value="InterPro"/>
</dbReference>
<dbReference type="InterPro" id="IPR036345">
    <property type="entry name" value="ExoRNase_PH_dom2_sf"/>
</dbReference>
<evidence type="ECO:0000259" key="3">
    <source>
        <dbReference type="Pfam" id="PF01138"/>
    </source>
</evidence>
<keyword evidence="1" id="KW-0460">Magnesium</keyword>